<keyword evidence="5" id="KW-1185">Reference proteome</keyword>
<dbReference type="Pfam" id="PF13424">
    <property type="entry name" value="TPR_12"/>
    <property type="match status" value="1"/>
</dbReference>
<dbReference type="InterPro" id="IPR019734">
    <property type="entry name" value="TPR_rpt"/>
</dbReference>
<evidence type="ECO:0000256" key="1">
    <source>
        <dbReference type="ARBA" id="ARBA00022737"/>
    </source>
</evidence>
<sequence>MLTPLILRRSRTIAVCTLLAVCFIHNAQAQTPVGEVSRCEQSLTQQPVPVTIETCREELAAPVSTLKRVNVLENLGKAYLSQNEPDLAMSTWREAAQYIALDRKNPSGSEQWARLQVLVAQTLVQVDKSKDAEAMFMNTAERIDREIGRFTMPAGIVQDALGSFYALQNQAAKAEEAFRKARIIHEIRLGKMHPKTIETRMNYAVGLLDMGQEPEAKAEFQVLADVIANHPDFQNQPIKAEVLTFLGTLQMREDDLVSAAKNYQTAFEVRQAAFGPDDVRTSQSLNNLGVVLYRAGDLQRAEKALSRAYIIRKDALGDTDALTLSTQKNLQAVIAAQNAAKGPTIIQQSTPPKKP</sequence>
<organism evidence="4 5">
    <name type="scientific">Limnobacter humi</name>
    <dbReference type="NCBI Taxonomy" id="1778671"/>
    <lineage>
        <taxon>Bacteria</taxon>
        <taxon>Pseudomonadati</taxon>
        <taxon>Pseudomonadota</taxon>
        <taxon>Betaproteobacteria</taxon>
        <taxon>Burkholderiales</taxon>
        <taxon>Burkholderiaceae</taxon>
        <taxon>Limnobacter</taxon>
    </lineage>
</organism>
<dbReference type="PANTHER" id="PTHR45641">
    <property type="entry name" value="TETRATRICOPEPTIDE REPEAT PROTEIN (AFU_ORTHOLOGUE AFUA_6G03870)"/>
    <property type="match status" value="1"/>
</dbReference>
<dbReference type="SMART" id="SM00028">
    <property type="entry name" value="TPR"/>
    <property type="match status" value="4"/>
</dbReference>
<dbReference type="RefSeq" id="WP_256763736.1">
    <property type="nucleotide sequence ID" value="NZ_JANIGO010000002.1"/>
</dbReference>
<dbReference type="EMBL" id="JANIGO010000002">
    <property type="protein sequence ID" value="MCQ8895961.1"/>
    <property type="molecule type" value="Genomic_DNA"/>
</dbReference>
<evidence type="ECO:0000256" key="2">
    <source>
        <dbReference type="ARBA" id="ARBA00022803"/>
    </source>
</evidence>
<dbReference type="Pfam" id="PF13374">
    <property type="entry name" value="TPR_10"/>
    <property type="match status" value="1"/>
</dbReference>
<keyword evidence="2" id="KW-0802">TPR repeat</keyword>
<dbReference type="Gene3D" id="1.25.40.10">
    <property type="entry name" value="Tetratricopeptide repeat domain"/>
    <property type="match status" value="2"/>
</dbReference>
<comment type="caution">
    <text evidence="4">The sequence shown here is derived from an EMBL/GenBank/DDBJ whole genome shotgun (WGS) entry which is preliminary data.</text>
</comment>
<reference evidence="4 5" key="1">
    <citation type="submission" date="2022-07" db="EMBL/GenBank/DDBJ databases">
        <authorList>
            <person name="Xamxidin M."/>
            <person name="Wu M."/>
        </authorList>
    </citation>
    <scope>NUCLEOTIDE SEQUENCE [LARGE SCALE GENOMIC DNA]</scope>
    <source>
        <strain evidence="4 5">NBRC 111650</strain>
    </source>
</reference>
<protein>
    <submittedName>
        <fullName evidence="4">Tetratricopeptide repeat protein</fullName>
    </submittedName>
</protein>
<evidence type="ECO:0000313" key="5">
    <source>
        <dbReference type="Proteomes" id="UP001204142"/>
    </source>
</evidence>
<evidence type="ECO:0000313" key="4">
    <source>
        <dbReference type="EMBL" id="MCQ8895961.1"/>
    </source>
</evidence>
<gene>
    <name evidence="4" type="ORF">NQT62_05845</name>
</gene>
<feature type="signal peptide" evidence="3">
    <location>
        <begin position="1"/>
        <end position="29"/>
    </location>
</feature>
<name>A0ABT1WEL4_9BURK</name>
<dbReference type="InterPro" id="IPR011990">
    <property type="entry name" value="TPR-like_helical_dom_sf"/>
</dbReference>
<accession>A0ABT1WEL4</accession>
<dbReference type="Proteomes" id="UP001204142">
    <property type="component" value="Unassembled WGS sequence"/>
</dbReference>
<keyword evidence="3" id="KW-0732">Signal</keyword>
<evidence type="ECO:0000256" key="3">
    <source>
        <dbReference type="SAM" id="SignalP"/>
    </source>
</evidence>
<keyword evidence="1" id="KW-0677">Repeat</keyword>
<dbReference type="SUPFAM" id="SSF48452">
    <property type="entry name" value="TPR-like"/>
    <property type="match status" value="2"/>
</dbReference>
<proteinExistence type="predicted"/>
<feature type="chain" id="PRO_5046624744" evidence="3">
    <location>
        <begin position="30"/>
        <end position="355"/>
    </location>
</feature>